<comment type="caution">
    <text evidence="3">The sequence shown here is derived from an EMBL/GenBank/DDBJ whole genome shotgun (WGS) entry which is preliminary data.</text>
</comment>
<sequence>MTCLQTATDPLSSKVCGSGSIQTAPREDIRIYSAESDQKQRFVVLSLLFLVCFSALLVMLANGFRLYVLPHT</sequence>
<evidence type="ECO:0000256" key="1">
    <source>
        <dbReference type="SAM" id="MobiDB-lite"/>
    </source>
</evidence>
<dbReference type="EMBL" id="BPLR01017486">
    <property type="protein sequence ID" value="GIY92025.1"/>
    <property type="molecule type" value="Genomic_DNA"/>
</dbReference>
<proteinExistence type="predicted"/>
<dbReference type="AlphaFoldDB" id="A0AAV4XDE1"/>
<organism evidence="3 4">
    <name type="scientific">Caerostris extrusa</name>
    <name type="common">Bark spider</name>
    <name type="synonym">Caerostris bankana</name>
    <dbReference type="NCBI Taxonomy" id="172846"/>
    <lineage>
        <taxon>Eukaryota</taxon>
        <taxon>Metazoa</taxon>
        <taxon>Ecdysozoa</taxon>
        <taxon>Arthropoda</taxon>
        <taxon>Chelicerata</taxon>
        <taxon>Arachnida</taxon>
        <taxon>Araneae</taxon>
        <taxon>Araneomorphae</taxon>
        <taxon>Entelegynae</taxon>
        <taxon>Araneoidea</taxon>
        <taxon>Araneidae</taxon>
        <taxon>Caerostris</taxon>
    </lineage>
</organism>
<keyword evidence="4" id="KW-1185">Reference proteome</keyword>
<protein>
    <submittedName>
        <fullName evidence="3">Uncharacterized protein</fullName>
    </submittedName>
</protein>
<evidence type="ECO:0000313" key="3">
    <source>
        <dbReference type="EMBL" id="GIY92025.1"/>
    </source>
</evidence>
<feature type="compositionally biased region" description="Polar residues" evidence="1">
    <location>
        <begin position="1"/>
        <end position="11"/>
    </location>
</feature>
<keyword evidence="2" id="KW-0472">Membrane</keyword>
<keyword evidence="2" id="KW-0812">Transmembrane</keyword>
<reference evidence="3 4" key="1">
    <citation type="submission" date="2021-06" db="EMBL/GenBank/DDBJ databases">
        <title>Caerostris extrusa draft genome.</title>
        <authorList>
            <person name="Kono N."/>
            <person name="Arakawa K."/>
        </authorList>
    </citation>
    <scope>NUCLEOTIDE SEQUENCE [LARGE SCALE GENOMIC DNA]</scope>
</reference>
<feature type="region of interest" description="Disordered" evidence="1">
    <location>
        <begin position="1"/>
        <end position="20"/>
    </location>
</feature>
<evidence type="ECO:0000256" key="2">
    <source>
        <dbReference type="SAM" id="Phobius"/>
    </source>
</evidence>
<accession>A0AAV4XDE1</accession>
<feature type="transmembrane region" description="Helical" evidence="2">
    <location>
        <begin position="42"/>
        <end position="64"/>
    </location>
</feature>
<name>A0AAV4XDE1_CAEEX</name>
<keyword evidence="2" id="KW-1133">Transmembrane helix</keyword>
<gene>
    <name evidence="3" type="ORF">CEXT_500751</name>
</gene>
<dbReference type="Proteomes" id="UP001054945">
    <property type="component" value="Unassembled WGS sequence"/>
</dbReference>
<evidence type="ECO:0000313" key="4">
    <source>
        <dbReference type="Proteomes" id="UP001054945"/>
    </source>
</evidence>